<organism evidence="4 5">
    <name type="scientific">Candidatus Korobacter versatilis</name>
    <dbReference type="NCBI Taxonomy" id="658062"/>
    <lineage>
        <taxon>Bacteria</taxon>
        <taxon>Pseudomonadati</taxon>
        <taxon>Acidobacteriota</taxon>
        <taxon>Terriglobia</taxon>
        <taxon>Terriglobales</taxon>
        <taxon>Candidatus Korobacteraceae</taxon>
        <taxon>Candidatus Korobacter</taxon>
    </lineage>
</organism>
<dbReference type="SUPFAM" id="SSF56281">
    <property type="entry name" value="Metallo-hydrolase/oxidoreductase"/>
    <property type="match status" value="1"/>
</dbReference>
<dbReference type="GO" id="GO:0016787">
    <property type="term" value="F:hydrolase activity"/>
    <property type="evidence" value="ECO:0007669"/>
    <property type="project" value="UniProtKB-KW"/>
</dbReference>
<evidence type="ECO:0000259" key="3">
    <source>
        <dbReference type="SMART" id="SM01027"/>
    </source>
</evidence>
<dbReference type="Gene3D" id="3.40.50.10890">
    <property type="match status" value="1"/>
</dbReference>
<dbReference type="InterPro" id="IPR050698">
    <property type="entry name" value="MBL"/>
</dbReference>
<dbReference type="InterPro" id="IPR036866">
    <property type="entry name" value="RibonucZ/Hydroxyglut_hydro"/>
</dbReference>
<dbReference type="InterPro" id="IPR022712">
    <property type="entry name" value="Beta_Casp"/>
</dbReference>
<dbReference type="AlphaFoldDB" id="A0A932A9G0"/>
<keyword evidence="1" id="KW-0378">Hydrolase</keyword>
<dbReference type="Pfam" id="PF07521">
    <property type="entry name" value="RMMBL"/>
    <property type="match status" value="1"/>
</dbReference>
<comment type="caution">
    <text evidence="4">The sequence shown here is derived from an EMBL/GenBank/DDBJ whole genome shotgun (WGS) entry which is preliminary data.</text>
</comment>
<dbReference type="Pfam" id="PF00753">
    <property type="entry name" value="Lactamase_B"/>
    <property type="match status" value="1"/>
</dbReference>
<dbReference type="SMART" id="SM01027">
    <property type="entry name" value="Beta-Casp"/>
    <property type="match status" value="1"/>
</dbReference>
<dbReference type="EMBL" id="JACPNR010000013">
    <property type="protein sequence ID" value="MBI2679151.1"/>
    <property type="molecule type" value="Genomic_DNA"/>
</dbReference>
<protein>
    <submittedName>
        <fullName evidence="4">MBL fold metallo-hydrolase</fullName>
    </submittedName>
</protein>
<evidence type="ECO:0000313" key="4">
    <source>
        <dbReference type="EMBL" id="MBI2679151.1"/>
    </source>
</evidence>
<dbReference type="InterPro" id="IPR001279">
    <property type="entry name" value="Metallo-B-lactamas"/>
</dbReference>
<accession>A0A932A9G0</accession>
<dbReference type="CDD" id="cd16295">
    <property type="entry name" value="TTHA0252-CPSF-like_MBL-fold"/>
    <property type="match status" value="1"/>
</dbReference>
<evidence type="ECO:0000259" key="2">
    <source>
        <dbReference type="SMART" id="SM00849"/>
    </source>
</evidence>
<dbReference type="Proteomes" id="UP000779809">
    <property type="component" value="Unassembled WGS sequence"/>
</dbReference>
<feature type="domain" description="Metallo-beta-lactamase" evidence="2">
    <location>
        <begin position="14"/>
        <end position="243"/>
    </location>
</feature>
<dbReference type="SMART" id="SM00849">
    <property type="entry name" value="Lactamase_B"/>
    <property type="match status" value="1"/>
</dbReference>
<reference evidence="4" key="1">
    <citation type="submission" date="2020-07" db="EMBL/GenBank/DDBJ databases">
        <title>Huge and variable diversity of episymbiotic CPR bacteria and DPANN archaea in groundwater ecosystems.</title>
        <authorList>
            <person name="He C.Y."/>
            <person name="Keren R."/>
            <person name="Whittaker M."/>
            <person name="Farag I.F."/>
            <person name="Doudna J."/>
            <person name="Cate J.H.D."/>
            <person name="Banfield J.F."/>
        </authorList>
    </citation>
    <scope>NUCLEOTIDE SEQUENCE</scope>
    <source>
        <strain evidence="4">NC_groundwater_580_Pr5_B-0.1um_64_19</strain>
    </source>
</reference>
<name>A0A932A9G0_9BACT</name>
<gene>
    <name evidence="4" type="ORF">HYX28_10265</name>
</gene>
<dbReference type="GO" id="GO:0004521">
    <property type="term" value="F:RNA endonuclease activity"/>
    <property type="evidence" value="ECO:0007669"/>
    <property type="project" value="TreeGrafter"/>
</dbReference>
<evidence type="ECO:0000256" key="1">
    <source>
        <dbReference type="ARBA" id="ARBA00022801"/>
    </source>
</evidence>
<sequence>MTYIQFLGAAGTVTGSKHLINTGGFQVLVDCGLFQGPKEWRERNWQALPIPAQEIDAVILTHAHLDHCGWIPRLVKSGFKGPIYATPPTIDLCGVILPDSGHLQEEDAAFANKHKTSRHDPALPLYTMQEAEDCLQYFKPLEVGAVQRLNPDFTFSFVRAAHIVGSAMAEVTVRAGNGQRRLLFTGDIGRVRDSEIAPGKVVHSGPQEGESADLLVMESTYGNRLHPTTDPRPELAKLVADTVKRGGSVVVPAFAVERTEKFLFLLKDMMESGEIPRVPVHTDSPMAIKAVEIFLKYKDEFSEQTKRLIDRFGSPLTWQNFFFDQKVEDSKKINASQYPMIIVSSSGMAAGGRVLHHLAQRLPDPKNTVIFIGFQAPGTRGAFIKAGARTVKIFGQEIPARAHVAAIEQFSDHADTPELLEWLRTFKKAPAVTYLVHGEPAASSQLRLAMTSALRWKVEIAQWLQKVEVR</sequence>
<dbReference type="Gene3D" id="3.60.15.10">
    <property type="entry name" value="Ribonuclease Z/Hydroxyacylglutathione hydrolase-like"/>
    <property type="match status" value="1"/>
</dbReference>
<dbReference type="InterPro" id="IPR011108">
    <property type="entry name" value="RMMBL"/>
</dbReference>
<feature type="domain" description="Beta-Casp" evidence="3">
    <location>
        <begin position="259"/>
        <end position="384"/>
    </location>
</feature>
<proteinExistence type="predicted"/>
<dbReference type="PANTHER" id="PTHR11203:SF37">
    <property type="entry name" value="INTEGRATOR COMPLEX SUBUNIT 11"/>
    <property type="match status" value="1"/>
</dbReference>
<dbReference type="PANTHER" id="PTHR11203">
    <property type="entry name" value="CLEAVAGE AND POLYADENYLATION SPECIFICITY FACTOR FAMILY MEMBER"/>
    <property type="match status" value="1"/>
</dbReference>
<dbReference type="Pfam" id="PF10996">
    <property type="entry name" value="Beta-Casp"/>
    <property type="match status" value="1"/>
</dbReference>
<evidence type="ECO:0000313" key="5">
    <source>
        <dbReference type="Proteomes" id="UP000779809"/>
    </source>
</evidence>